<evidence type="ECO:0000259" key="10">
    <source>
        <dbReference type="Pfam" id="PF23598"/>
    </source>
</evidence>
<dbReference type="Pfam" id="PF23559">
    <property type="entry name" value="WHD_DRP"/>
    <property type="match status" value="2"/>
</dbReference>
<dbReference type="InterPro" id="IPR042197">
    <property type="entry name" value="Apaf_helical"/>
</dbReference>
<dbReference type="Gene3D" id="1.10.10.10">
    <property type="entry name" value="Winged helix-like DNA-binding domain superfamily/Winged helix DNA-binding domain"/>
    <property type="match status" value="2"/>
</dbReference>
<sequence length="1439" mass="163381">MATILASFVGSCAKKLQDIITDEAILILGVKEELVALQRRMELIQHFLNDAEQRSIKESAVNTWLGQLRDAMYDADDTIDLARSKGNKLLPENHLSPSRSNTCSGLFISSCFSNIKARHEVAIKIRNLNKRIDNISKDKVFSSLANTQPTKTNLAPKQRRSSKLIEPNLVGKEVIHASRELVDLVLAHKEKKSYKLAILGTGGVGKTTLAQKIYNDQKIKGFFNRQALVCISQDYSEDAILREILRRIEVKYMQDESIEELQSKLEQAIKGKTFFLVLDDVWKSDTWINLLRIPLHAAATSVILLTTRIDTVSVEIGVDHTHRVDLMSVDVGWELLWKSMGINEEKEVQHLQGLGKDIVSRCGGLPLAIKVIARVLVSKDQTENEWKKILGKDAWSMSKLPSEIICALYLSYEELPHHLKQCFIYCALFPEDAVICREDILRMWVAEGFINEEDGQLVEDTAEEYYIELINRNLLQPDNSFVDLSKCRVHDLLRQLACHLSREECFVGDPESISTNVMSKFRRISVATTKDMVVLPGIEKDKYKVRTWRTSYTKSLRADDVIFRRFPYLRILDLTDSILKTVPSSIGRLIHLRLLNLDGTDICCLSESIGSLVLNLQKCVSLHSLPCGITRLCSLRRLGLGDTPINQVPKGIKKLKFLNDLQGFPISEGSDNNTGMQGGWDLEELGPLKLLRRLDMIKLERAGPCSNDSLLVNKTYLKKLSLRCTECTDDSYPEDDIINIEKTFELLVPGHNLENLAFLNFFGRRFPTWLDISSHLPSLKYLSLMDCQSCLHLPPIGQLPNLKYLQIHGAAAVTKIGSEFIGHGVCDLRSAEAVAFPKLETLFIKEMPKWEEWTFVVDEEGIAAAGKEGGEDDGASAKQKGEDTPPEMQLLPRLKWLHLLDCPKLTALPRQLGQETTSLKELLLVGVESLKVVENLTFLSESLSIARCEGIERVSNIPLVRKLRISRCPNLRRIEELGSLEQVWLGMSMEDLSSLWVPDLRHQRQQRHGEDLDEYSEVDILKEVLRSIDVNYNHDETARELSRKLAQSIESKTFFIVLDDVWEDRIWNNLLRTPLYIALGVTILATTRNDTVAQAIGVEHMHRVELMSDDVGWELLWKSMNICNDNEIHNLKEIGIEIIRMCAGLPLAIKVTASVLATKDKTEKEWRKVINKSAWSMCNLPLDLRGALYLSYDELPRFLKQCFIYCALYPEDSIIFRDDLIRYCIAEGFVQGKEQLLEDTAEEYYYELISRNLLQVVPRYVDHSMCKMHDLLRQLAVHLSSDEYFCGDTKSFAIQTSSKLRCVSILSNKDSEVHPELRMQFLEDSSTFIVPDSIGSLIHLRLLDLDHTDITCLPESISSLKNLVVLNLQRCPALHSLSSGITQLCNLRRLGLRRTPINQVPKGIHRLMFLNNLEGFPVGGCSDSHKRMQDGWDLEELGL</sequence>
<accession>A0AAQ3SHW2</accession>
<dbReference type="Pfam" id="PF18052">
    <property type="entry name" value="Rx_N"/>
    <property type="match status" value="1"/>
</dbReference>
<dbReference type="PRINTS" id="PR00364">
    <property type="entry name" value="DISEASERSIST"/>
</dbReference>
<feature type="domain" description="Disease resistance N-terminal" evidence="8">
    <location>
        <begin position="8"/>
        <end position="85"/>
    </location>
</feature>
<keyword evidence="2" id="KW-0433">Leucine-rich repeat</keyword>
<evidence type="ECO:0000259" key="7">
    <source>
        <dbReference type="Pfam" id="PF00931"/>
    </source>
</evidence>
<dbReference type="Pfam" id="PF23598">
    <property type="entry name" value="LRR_14"/>
    <property type="match status" value="2"/>
</dbReference>
<dbReference type="PANTHER" id="PTHR23155:SF909">
    <property type="entry name" value="OS11G0673900 PROTEIN"/>
    <property type="match status" value="1"/>
</dbReference>
<keyword evidence="5" id="KW-0611">Plant defense</keyword>
<dbReference type="PANTHER" id="PTHR23155">
    <property type="entry name" value="DISEASE RESISTANCE PROTEIN RP"/>
    <property type="match status" value="1"/>
</dbReference>
<keyword evidence="4" id="KW-0547">Nucleotide-binding</keyword>
<dbReference type="EMBL" id="CP144745">
    <property type="protein sequence ID" value="WVZ49740.1"/>
    <property type="molecule type" value="Genomic_DNA"/>
</dbReference>
<dbReference type="SMART" id="SM00369">
    <property type="entry name" value="LRR_TYP"/>
    <property type="match status" value="5"/>
</dbReference>
<evidence type="ECO:0000259" key="9">
    <source>
        <dbReference type="Pfam" id="PF23559"/>
    </source>
</evidence>
<dbReference type="InterPro" id="IPR027417">
    <property type="entry name" value="P-loop_NTPase"/>
</dbReference>
<dbReference type="InterPro" id="IPR044974">
    <property type="entry name" value="Disease_R_plants"/>
</dbReference>
<reference evidence="11 12" key="1">
    <citation type="submission" date="2024-02" db="EMBL/GenBank/DDBJ databases">
        <title>High-quality chromosome-scale genome assembly of Pensacola bahiagrass (Paspalum notatum Flugge var. saurae).</title>
        <authorList>
            <person name="Vega J.M."/>
            <person name="Podio M."/>
            <person name="Orjuela J."/>
            <person name="Siena L.A."/>
            <person name="Pessino S.C."/>
            <person name="Combes M.C."/>
            <person name="Mariac C."/>
            <person name="Albertini E."/>
            <person name="Pupilli F."/>
            <person name="Ortiz J.P.A."/>
            <person name="Leblanc O."/>
        </authorList>
    </citation>
    <scope>NUCLEOTIDE SEQUENCE [LARGE SCALE GENOMIC DNA]</scope>
    <source>
        <strain evidence="11">R1</strain>
        <tissue evidence="11">Leaf</tissue>
    </source>
</reference>
<name>A0AAQ3SHW2_PASNO</name>
<dbReference type="Gene3D" id="1.10.8.430">
    <property type="entry name" value="Helical domain of apoptotic protease-activating factors"/>
    <property type="match status" value="2"/>
</dbReference>
<keyword evidence="3" id="KW-0677">Repeat</keyword>
<dbReference type="Gene3D" id="3.80.10.10">
    <property type="entry name" value="Ribonuclease Inhibitor"/>
    <property type="match status" value="3"/>
</dbReference>
<feature type="domain" description="Disease resistance protein winged helix" evidence="9">
    <location>
        <begin position="428"/>
        <end position="497"/>
    </location>
</feature>
<dbReference type="GO" id="GO:0043531">
    <property type="term" value="F:ADP binding"/>
    <property type="evidence" value="ECO:0007669"/>
    <property type="project" value="InterPro"/>
</dbReference>
<feature type="domain" description="NB-ARC" evidence="7">
    <location>
        <begin position="1014"/>
        <end position="1119"/>
    </location>
</feature>
<dbReference type="SUPFAM" id="SSF52058">
    <property type="entry name" value="L domain-like"/>
    <property type="match status" value="2"/>
</dbReference>
<dbReference type="InterPro" id="IPR041118">
    <property type="entry name" value="Rx_N"/>
</dbReference>
<comment type="similarity">
    <text evidence="1">Belongs to the disease resistance NB-LRR family.</text>
</comment>
<gene>
    <name evidence="11" type="ORF">U9M48_001070</name>
</gene>
<evidence type="ECO:0000259" key="8">
    <source>
        <dbReference type="Pfam" id="PF18052"/>
    </source>
</evidence>
<feature type="domain" description="Disease resistance R13L4/SHOC-2-like LRR" evidence="10">
    <location>
        <begin position="563"/>
        <end position="845"/>
    </location>
</feature>
<dbReference type="InterPro" id="IPR036388">
    <property type="entry name" value="WH-like_DNA-bd_sf"/>
</dbReference>
<evidence type="ECO:0000313" key="11">
    <source>
        <dbReference type="EMBL" id="WVZ49740.1"/>
    </source>
</evidence>
<keyword evidence="12" id="KW-1185">Reference proteome</keyword>
<evidence type="ECO:0000256" key="3">
    <source>
        <dbReference type="ARBA" id="ARBA00022737"/>
    </source>
</evidence>
<dbReference type="SUPFAM" id="SSF52540">
    <property type="entry name" value="P-loop containing nucleoside triphosphate hydrolases"/>
    <property type="match status" value="2"/>
</dbReference>
<evidence type="ECO:0000256" key="4">
    <source>
        <dbReference type="ARBA" id="ARBA00022741"/>
    </source>
</evidence>
<evidence type="ECO:0000256" key="5">
    <source>
        <dbReference type="ARBA" id="ARBA00022821"/>
    </source>
</evidence>
<dbReference type="InterPro" id="IPR002182">
    <property type="entry name" value="NB-ARC"/>
</dbReference>
<dbReference type="Pfam" id="PF00931">
    <property type="entry name" value="NB-ARC"/>
    <property type="match status" value="2"/>
</dbReference>
<feature type="domain" description="Disease resistance protein winged helix" evidence="9">
    <location>
        <begin position="1208"/>
        <end position="1276"/>
    </location>
</feature>
<dbReference type="InterPro" id="IPR038005">
    <property type="entry name" value="RX-like_CC"/>
</dbReference>
<organism evidence="11 12">
    <name type="scientific">Paspalum notatum var. saurae</name>
    <dbReference type="NCBI Taxonomy" id="547442"/>
    <lineage>
        <taxon>Eukaryota</taxon>
        <taxon>Viridiplantae</taxon>
        <taxon>Streptophyta</taxon>
        <taxon>Embryophyta</taxon>
        <taxon>Tracheophyta</taxon>
        <taxon>Spermatophyta</taxon>
        <taxon>Magnoliopsida</taxon>
        <taxon>Liliopsida</taxon>
        <taxon>Poales</taxon>
        <taxon>Poaceae</taxon>
        <taxon>PACMAD clade</taxon>
        <taxon>Panicoideae</taxon>
        <taxon>Andropogonodae</taxon>
        <taxon>Paspaleae</taxon>
        <taxon>Paspalinae</taxon>
        <taxon>Paspalum</taxon>
    </lineage>
</organism>
<dbReference type="Proteomes" id="UP001341281">
    <property type="component" value="Chromosome 01"/>
</dbReference>
<dbReference type="InterPro" id="IPR058922">
    <property type="entry name" value="WHD_DRP"/>
</dbReference>
<evidence type="ECO:0000313" key="12">
    <source>
        <dbReference type="Proteomes" id="UP001341281"/>
    </source>
</evidence>
<feature type="domain" description="NB-ARC" evidence="7">
    <location>
        <begin position="193"/>
        <end position="340"/>
    </location>
</feature>
<dbReference type="CDD" id="cd14798">
    <property type="entry name" value="RX-CC_like"/>
    <property type="match status" value="1"/>
</dbReference>
<evidence type="ECO:0000256" key="2">
    <source>
        <dbReference type="ARBA" id="ARBA00022614"/>
    </source>
</evidence>
<evidence type="ECO:0000256" key="1">
    <source>
        <dbReference type="ARBA" id="ARBA00008894"/>
    </source>
</evidence>
<dbReference type="Gene3D" id="3.40.50.300">
    <property type="entry name" value="P-loop containing nucleotide triphosphate hydrolases"/>
    <property type="match status" value="2"/>
</dbReference>
<keyword evidence="6" id="KW-0175">Coiled coil</keyword>
<feature type="domain" description="Disease resistance R13L4/SHOC-2-like LRR" evidence="10">
    <location>
        <begin position="1332"/>
        <end position="1424"/>
    </location>
</feature>
<dbReference type="GO" id="GO:0002758">
    <property type="term" value="P:innate immune response-activating signaling pathway"/>
    <property type="evidence" value="ECO:0007669"/>
    <property type="project" value="UniProtKB-ARBA"/>
</dbReference>
<dbReference type="InterPro" id="IPR003591">
    <property type="entry name" value="Leu-rich_rpt_typical-subtyp"/>
</dbReference>
<dbReference type="InterPro" id="IPR055414">
    <property type="entry name" value="LRR_R13L4/SHOC2-like"/>
</dbReference>
<evidence type="ECO:0000256" key="6">
    <source>
        <dbReference type="ARBA" id="ARBA00023054"/>
    </source>
</evidence>
<protein>
    <submittedName>
        <fullName evidence="11">Uncharacterized protein</fullName>
    </submittedName>
</protein>
<dbReference type="InterPro" id="IPR032675">
    <property type="entry name" value="LRR_dom_sf"/>
</dbReference>
<dbReference type="FunFam" id="1.10.10.10:FF:000322">
    <property type="entry name" value="Probable disease resistance protein At1g63360"/>
    <property type="match status" value="2"/>
</dbReference>
<dbReference type="GO" id="GO:0009626">
    <property type="term" value="P:plant-type hypersensitive response"/>
    <property type="evidence" value="ECO:0007669"/>
    <property type="project" value="UniProtKB-ARBA"/>
</dbReference>
<proteinExistence type="inferred from homology"/>
<dbReference type="Gene3D" id="1.20.5.4130">
    <property type="match status" value="1"/>
</dbReference>
<dbReference type="GO" id="GO:0042742">
    <property type="term" value="P:defense response to bacterium"/>
    <property type="evidence" value="ECO:0007669"/>
    <property type="project" value="UniProtKB-ARBA"/>
</dbReference>